<dbReference type="EMBL" id="JAEQMY010000008">
    <property type="protein sequence ID" value="MBL0403790.1"/>
    <property type="molecule type" value="Genomic_DNA"/>
</dbReference>
<keyword evidence="1" id="KW-0812">Transmembrane</keyword>
<keyword evidence="3" id="KW-1185">Reference proteome</keyword>
<feature type="transmembrane region" description="Helical" evidence="1">
    <location>
        <begin position="6"/>
        <end position="30"/>
    </location>
</feature>
<dbReference type="RefSeq" id="WP_202057550.1">
    <property type="nucleotide sequence ID" value="NZ_JAEQMY010000008.1"/>
</dbReference>
<organism evidence="2 3">
    <name type="scientific">Microvirga aerilata</name>
    <dbReference type="NCBI Taxonomy" id="670292"/>
    <lineage>
        <taxon>Bacteria</taxon>
        <taxon>Pseudomonadati</taxon>
        <taxon>Pseudomonadota</taxon>
        <taxon>Alphaproteobacteria</taxon>
        <taxon>Hyphomicrobiales</taxon>
        <taxon>Methylobacteriaceae</taxon>
        <taxon>Microvirga</taxon>
    </lineage>
</organism>
<comment type="caution">
    <text evidence="2">The sequence shown here is derived from an EMBL/GenBank/DDBJ whole genome shotgun (WGS) entry which is preliminary data.</text>
</comment>
<sequence>MAESDGILIAVGLLMTVVAVLVYGVGWLIVATPFMRWCLISVVGIPALRVLLLPFDILTIWWTGEYPEVVFADELKARTHVTLSTQISTTRRSGKFTLLAQGSLTNNSDREIESISVWCRVPKLGFGDSEAVVRRIAVTVAPRETKSFSGEIASDLTGIAKTSHVALQVPDQHFCRLDRVYTST</sequence>
<reference evidence="2" key="1">
    <citation type="submission" date="2021-01" db="EMBL/GenBank/DDBJ databases">
        <title>Microvirga sp.</title>
        <authorList>
            <person name="Kim M.K."/>
        </authorList>
    </citation>
    <scope>NUCLEOTIDE SEQUENCE</scope>
    <source>
        <strain evidence="2">5420S-16</strain>
    </source>
</reference>
<protein>
    <recommendedName>
        <fullName evidence="4">DUF2393 domain-containing protein</fullName>
    </recommendedName>
</protein>
<gene>
    <name evidence="2" type="ORF">JKG68_07430</name>
</gene>
<keyword evidence="1" id="KW-1133">Transmembrane helix</keyword>
<keyword evidence="1" id="KW-0472">Membrane</keyword>
<evidence type="ECO:0000313" key="2">
    <source>
        <dbReference type="EMBL" id="MBL0403790.1"/>
    </source>
</evidence>
<dbReference type="AlphaFoldDB" id="A0A936ZDK9"/>
<feature type="transmembrane region" description="Helical" evidence="1">
    <location>
        <begin position="37"/>
        <end position="62"/>
    </location>
</feature>
<evidence type="ECO:0000256" key="1">
    <source>
        <dbReference type="SAM" id="Phobius"/>
    </source>
</evidence>
<accession>A0A936ZDK9</accession>
<evidence type="ECO:0000313" key="3">
    <source>
        <dbReference type="Proteomes" id="UP000605848"/>
    </source>
</evidence>
<dbReference type="Proteomes" id="UP000605848">
    <property type="component" value="Unassembled WGS sequence"/>
</dbReference>
<evidence type="ECO:0008006" key="4">
    <source>
        <dbReference type="Google" id="ProtNLM"/>
    </source>
</evidence>
<name>A0A936ZDK9_9HYPH</name>
<proteinExistence type="predicted"/>